<gene>
    <name evidence="2" type="ORF">NDU88_000997</name>
</gene>
<proteinExistence type="predicted"/>
<organism evidence="2 3">
    <name type="scientific">Pleurodeles waltl</name>
    <name type="common">Iberian ribbed newt</name>
    <dbReference type="NCBI Taxonomy" id="8319"/>
    <lineage>
        <taxon>Eukaryota</taxon>
        <taxon>Metazoa</taxon>
        <taxon>Chordata</taxon>
        <taxon>Craniata</taxon>
        <taxon>Vertebrata</taxon>
        <taxon>Euteleostomi</taxon>
        <taxon>Amphibia</taxon>
        <taxon>Batrachia</taxon>
        <taxon>Caudata</taxon>
        <taxon>Salamandroidea</taxon>
        <taxon>Salamandridae</taxon>
        <taxon>Pleurodelinae</taxon>
        <taxon>Pleurodeles</taxon>
    </lineage>
</organism>
<feature type="region of interest" description="Disordered" evidence="1">
    <location>
        <begin position="1"/>
        <end position="64"/>
    </location>
</feature>
<evidence type="ECO:0000313" key="2">
    <source>
        <dbReference type="EMBL" id="KAJ1148159.1"/>
    </source>
</evidence>
<protein>
    <submittedName>
        <fullName evidence="2">Uncharacterized protein</fullName>
    </submittedName>
</protein>
<dbReference type="AlphaFoldDB" id="A0AAV7RAC3"/>
<sequence>MPGDQRPGDVGPGNDCGVRWGDPTRKPARGNCPSAGTASLVTAEPARRCSSPAAGGNSRRAECPAFHGLAVRPRGKY</sequence>
<name>A0AAV7RAC3_PLEWA</name>
<accession>A0AAV7RAC3</accession>
<dbReference type="Proteomes" id="UP001066276">
    <property type="component" value="Chromosome 5"/>
</dbReference>
<comment type="caution">
    <text evidence="2">The sequence shown here is derived from an EMBL/GenBank/DDBJ whole genome shotgun (WGS) entry which is preliminary data.</text>
</comment>
<dbReference type="EMBL" id="JANPWB010000009">
    <property type="protein sequence ID" value="KAJ1148159.1"/>
    <property type="molecule type" value="Genomic_DNA"/>
</dbReference>
<reference evidence="2" key="1">
    <citation type="journal article" date="2022" name="bioRxiv">
        <title>Sequencing and chromosome-scale assembly of the giantPleurodeles waltlgenome.</title>
        <authorList>
            <person name="Brown T."/>
            <person name="Elewa A."/>
            <person name="Iarovenko S."/>
            <person name="Subramanian E."/>
            <person name="Araus A.J."/>
            <person name="Petzold A."/>
            <person name="Susuki M."/>
            <person name="Suzuki K.-i.T."/>
            <person name="Hayashi T."/>
            <person name="Toyoda A."/>
            <person name="Oliveira C."/>
            <person name="Osipova E."/>
            <person name="Leigh N.D."/>
            <person name="Simon A."/>
            <person name="Yun M.H."/>
        </authorList>
    </citation>
    <scope>NUCLEOTIDE SEQUENCE</scope>
    <source>
        <strain evidence="2">20211129_DDA</strain>
        <tissue evidence="2">Liver</tissue>
    </source>
</reference>
<keyword evidence="3" id="KW-1185">Reference proteome</keyword>
<evidence type="ECO:0000313" key="3">
    <source>
        <dbReference type="Proteomes" id="UP001066276"/>
    </source>
</evidence>
<evidence type="ECO:0000256" key="1">
    <source>
        <dbReference type="SAM" id="MobiDB-lite"/>
    </source>
</evidence>